<dbReference type="PaxDb" id="2903-EOD32845"/>
<dbReference type="GO" id="GO:0006606">
    <property type="term" value="P:protein import into nucleus"/>
    <property type="evidence" value="ECO:0007669"/>
    <property type="project" value="TreeGrafter"/>
</dbReference>
<keyword evidence="3" id="KW-0539">Nucleus</keyword>
<accession>R1F1S6</accession>
<evidence type="ECO:0000256" key="3">
    <source>
        <dbReference type="ARBA" id="ARBA00023242"/>
    </source>
</evidence>
<dbReference type="GO" id="GO:0005829">
    <property type="term" value="C:cytosol"/>
    <property type="evidence" value="ECO:0007669"/>
    <property type="project" value="TreeGrafter"/>
</dbReference>
<name>R1F1S6_EMIHU</name>
<feature type="non-terminal residue" evidence="5">
    <location>
        <position position="105"/>
    </location>
</feature>
<dbReference type="InterPro" id="IPR016024">
    <property type="entry name" value="ARM-type_fold"/>
</dbReference>
<reference evidence="5" key="1">
    <citation type="submission" date="2012-07" db="EMBL/GenBank/DDBJ databases">
        <title>Genome variability drives Emilianias global distribution.</title>
        <authorList>
            <consortium name="DOE Joint Genome Institute"/>
            <person name="Read B."/>
            <person name="Kegel J."/>
            <person name="Klute M."/>
            <person name="Kuo A."/>
            <person name="Lefebvre S.C."/>
            <person name="Maumus F."/>
            <person name="Mayer C."/>
            <person name="Miller J."/>
            <person name="Allen A."/>
            <person name="Bidle K."/>
            <person name="Borodovsky M."/>
            <person name="Bowler C."/>
            <person name="Brownlee C."/>
            <person name="Claverie J.-M."/>
            <person name="Cock M."/>
            <person name="De Vargas C."/>
            <person name="Elias M."/>
            <person name="Frickenhaus S."/>
            <person name="Gladyshev V.N."/>
            <person name="Gonzalez K."/>
            <person name="Guda C."/>
            <person name="Hadaegh A."/>
            <person name="Herman E."/>
            <person name="Iglesias-Rodriguez D."/>
            <person name="Jones B."/>
            <person name="Lawson T."/>
            <person name="Leese F."/>
            <person name="Lin Y.-C."/>
            <person name="Lindquist E."/>
            <person name="Lobanov A."/>
            <person name="Lucas S."/>
            <person name="Malik S.-H.B."/>
            <person name="Marsh M.E."/>
            <person name="Mock T."/>
            <person name="Monier A."/>
            <person name="Moreau H."/>
            <person name="Mueller-Roeber B."/>
            <person name="Napier J."/>
            <person name="Ogata H."/>
            <person name="Parker M."/>
            <person name="Probert I."/>
            <person name="Quesneville H."/>
            <person name="Raines C."/>
            <person name="Rensing S."/>
            <person name="Riano-Pachon D.M."/>
            <person name="Richier S."/>
            <person name="Rokitta S."/>
            <person name="Salamov A."/>
            <person name="Sarno A.F."/>
            <person name="Schmutz J."/>
            <person name="Schroeder D."/>
            <person name="Shiraiwa Y."/>
            <person name="Soanes D.M."/>
            <person name="Valentin K."/>
            <person name="Van Der Giezen M."/>
            <person name="Van Der Peer Y."/>
            <person name="Vardi A."/>
            <person name="Verret F."/>
            <person name="Von Dassow P."/>
            <person name="Wheeler G."/>
            <person name="Williams B."/>
            <person name="Wilson W."/>
            <person name="Wolfe G."/>
            <person name="Wurch L.L."/>
            <person name="Young J."/>
            <person name="Dacks J.B."/>
            <person name="Delwiche C.F."/>
            <person name="Dyhrman S."/>
            <person name="Glockner G."/>
            <person name="John U."/>
            <person name="Richards T."/>
            <person name="Worden A.Z."/>
            <person name="Zhang X."/>
            <person name="Grigoriev I.V."/>
        </authorList>
    </citation>
    <scope>NUCLEOTIDE SEQUENCE</scope>
    <source>
        <strain evidence="5">CCMP1516</strain>
    </source>
</reference>
<dbReference type="KEGG" id="ehx:EMIHUDRAFT_71897"/>
<dbReference type="InterPro" id="IPR001494">
    <property type="entry name" value="Importin-beta_N"/>
</dbReference>
<evidence type="ECO:0000256" key="1">
    <source>
        <dbReference type="ARBA" id="ARBA00004123"/>
    </source>
</evidence>
<protein>
    <recommendedName>
        <fullName evidence="4">Importin N-terminal domain-containing protein</fullName>
    </recommendedName>
</protein>
<dbReference type="PANTHER" id="PTHR10997">
    <property type="entry name" value="IMPORTIN-7, 8, 11"/>
    <property type="match status" value="1"/>
</dbReference>
<dbReference type="GO" id="GO:0005049">
    <property type="term" value="F:nuclear export signal receptor activity"/>
    <property type="evidence" value="ECO:0007669"/>
    <property type="project" value="TreeGrafter"/>
</dbReference>
<feature type="non-terminal residue" evidence="5">
    <location>
        <position position="1"/>
    </location>
</feature>
<feature type="domain" description="Importin N-terminal" evidence="4">
    <location>
        <begin position="1"/>
        <end position="70"/>
    </location>
</feature>
<dbReference type="Pfam" id="PF03810">
    <property type="entry name" value="IBN_N"/>
    <property type="match status" value="1"/>
</dbReference>
<sequence>LEQFKKSPSAATSVLTLLTADGQPPHLKQAAAVFFKNMCKRHWDAEASEVTIGEDVKQQVRDNLLSLFLVVPESIQAQLSEAISIIASHDFPERWQALLPALVQQ</sequence>
<dbReference type="GeneID" id="17278117"/>
<evidence type="ECO:0000256" key="2">
    <source>
        <dbReference type="ARBA" id="ARBA00022448"/>
    </source>
</evidence>
<organism evidence="5">
    <name type="scientific">Emiliania huxleyi</name>
    <name type="common">Coccolithophore</name>
    <name type="synonym">Pontosphaera huxleyi</name>
    <dbReference type="NCBI Taxonomy" id="2903"/>
    <lineage>
        <taxon>Eukaryota</taxon>
        <taxon>Haptista</taxon>
        <taxon>Haptophyta</taxon>
        <taxon>Prymnesiophyceae</taxon>
        <taxon>Isochrysidales</taxon>
        <taxon>Noelaerhabdaceae</taxon>
        <taxon>Emiliania</taxon>
    </lineage>
</organism>
<proteinExistence type="predicted"/>
<dbReference type="Gene3D" id="1.25.10.10">
    <property type="entry name" value="Leucine-rich Repeat Variant"/>
    <property type="match status" value="1"/>
</dbReference>
<keyword evidence="2" id="KW-0813">Transport</keyword>
<dbReference type="EMBL" id="KB864478">
    <property type="protein sequence ID" value="EOD32845.1"/>
    <property type="molecule type" value="Genomic_DNA"/>
</dbReference>
<dbReference type="GO" id="GO:0031267">
    <property type="term" value="F:small GTPase binding"/>
    <property type="evidence" value="ECO:0007669"/>
    <property type="project" value="InterPro"/>
</dbReference>
<dbReference type="PROSITE" id="PS50166">
    <property type="entry name" value="IMPORTIN_B_NT"/>
    <property type="match status" value="1"/>
</dbReference>
<dbReference type="SUPFAM" id="SSF48371">
    <property type="entry name" value="ARM repeat"/>
    <property type="match status" value="1"/>
</dbReference>
<dbReference type="InterPro" id="IPR011989">
    <property type="entry name" value="ARM-like"/>
</dbReference>
<dbReference type="STRING" id="2903.R1F1S6"/>
<dbReference type="HOGENOM" id="CLU_2243615_0_0_1"/>
<comment type="subcellular location">
    <subcellularLocation>
        <location evidence="1">Nucleus</location>
    </subcellularLocation>
</comment>
<evidence type="ECO:0000259" key="4">
    <source>
        <dbReference type="PROSITE" id="PS50166"/>
    </source>
</evidence>
<dbReference type="eggNOG" id="KOG1992">
    <property type="taxonomic scope" value="Eukaryota"/>
</dbReference>
<dbReference type="AlphaFoldDB" id="R1F1S6"/>
<evidence type="ECO:0000313" key="5">
    <source>
        <dbReference type="EMBL" id="EOD32845.1"/>
    </source>
</evidence>
<dbReference type="GO" id="GO:0005635">
    <property type="term" value="C:nuclear envelope"/>
    <property type="evidence" value="ECO:0007669"/>
    <property type="project" value="TreeGrafter"/>
</dbReference>
<dbReference type="RefSeq" id="XP_005785274.1">
    <property type="nucleotide sequence ID" value="XM_005785217.1"/>
</dbReference>
<gene>
    <name evidence="5" type="ORF">EMIHUDRAFT_71897</name>
</gene>
<dbReference type="PANTHER" id="PTHR10997:SF8">
    <property type="entry name" value="EXPORTIN-2"/>
    <property type="match status" value="1"/>
</dbReference>
<dbReference type="GO" id="GO:0006611">
    <property type="term" value="P:protein export from nucleus"/>
    <property type="evidence" value="ECO:0007669"/>
    <property type="project" value="TreeGrafter"/>
</dbReference>
<dbReference type="SMART" id="SM00913">
    <property type="entry name" value="IBN_N"/>
    <property type="match status" value="1"/>
</dbReference>